<feature type="domain" description="Putative phage head-tail joining protein N-terminal" evidence="1">
    <location>
        <begin position="26"/>
        <end position="196"/>
    </location>
</feature>
<keyword evidence="4" id="KW-1185">Reference proteome</keyword>
<feature type="domain" description="Putative phage head-tail joining protein C-terminal" evidence="2">
    <location>
        <begin position="204"/>
        <end position="427"/>
    </location>
</feature>
<dbReference type="EMBL" id="MT701590">
    <property type="protein sequence ID" value="QPB09125.1"/>
    <property type="molecule type" value="Genomic_DNA"/>
</dbReference>
<evidence type="ECO:0000313" key="3">
    <source>
        <dbReference type="EMBL" id="QPB09125.1"/>
    </source>
</evidence>
<evidence type="ECO:0000259" key="2">
    <source>
        <dbReference type="Pfam" id="PF24215"/>
    </source>
</evidence>
<dbReference type="Proteomes" id="UP000662782">
    <property type="component" value="Segment"/>
</dbReference>
<organism evidence="3 4">
    <name type="scientific">Klebsiella phage Miami</name>
    <dbReference type="NCBI Taxonomy" id="2767581"/>
    <lineage>
        <taxon>Viruses</taxon>
        <taxon>Duplodnaviria</taxon>
        <taxon>Heunggongvirae</taxon>
        <taxon>Uroviricota</taxon>
        <taxon>Caudoviricetes</taxon>
        <taxon>Chimalliviridae</taxon>
        <taxon>Miamivirus</taxon>
        <taxon>Miamivirus miami</taxon>
    </lineage>
</organism>
<evidence type="ECO:0008006" key="5">
    <source>
        <dbReference type="Google" id="ProtNLM"/>
    </source>
</evidence>
<gene>
    <name evidence="3" type="ORF">CPT_Miami_030</name>
</gene>
<dbReference type="InterPro" id="IPR057114">
    <property type="entry name" value="Phage_H_T_join_C"/>
</dbReference>
<dbReference type="InterPro" id="IPR057113">
    <property type="entry name" value="Phage_H_T_join_N"/>
</dbReference>
<dbReference type="Pfam" id="PF24215">
    <property type="entry name" value="H_T_assoc"/>
    <property type="match status" value="1"/>
</dbReference>
<reference evidence="3 4" key="1">
    <citation type="submission" date="2020-07" db="EMBL/GenBank/DDBJ databases">
        <title>Complete genome sequence of Klebsiella pneumoniae phage Miami.</title>
        <authorList>
            <person name="Mora D.A."/>
            <person name="Lessor L."/>
            <person name="Gill J."/>
            <person name="Liu M."/>
        </authorList>
    </citation>
    <scope>NUCLEOTIDE SEQUENCE [LARGE SCALE GENOMIC DNA]</scope>
</reference>
<evidence type="ECO:0000259" key="1">
    <source>
        <dbReference type="Pfam" id="PF24214"/>
    </source>
</evidence>
<dbReference type="Pfam" id="PF24214">
    <property type="entry name" value="Phage_H_T_join_2"/>
    <property type="match status" value="1"/>
</dbReference>
<accession>A0A873WM08</accession>
<proteinExistence type="predicted"/>
<name>A0A873WM08_9CAUD</name>
<evidence type="ECO:0000313" key="4">
    <source>
        <dbReference type="Proteomes" id="UP000662782"/>
    </source>
</evidence>
<protein>
    <recommendedName>
        <fullName evidence="5">Virion structural protein</fullName>
    </recommendedName>
</protein>
<sequence>MGVFTPGTGDNPTVTTAEGPKIYADDYKSSIVDSVYVHGTSLLTFVTGTPVRTQYYRQYLGADEVPVGPQLDDINTYQSYTRINDLIMKFEGKPAYSFDTDTAESTETGGAYVIFDLNPIQGDVFIRDIGDGRAGIYVVEGQPELRSYAADKVYFIQFKLIGLMTQAIEDNFNSKVVREYYYSKDSALNGGNALLSKDRLDGIKELMRLSFAITQQLLRKNYFNPEETITFKNEEDGFVYYDPYLTRFLTYVLPYREFLGVKPINLINTQVGVKHNYNDQLTVYDALLQMNKDLLAVVPRKMYVYSRRQFFGTRTYGSPLMTKIDRFYQVEKLEFDGIQRLNLPVNGYILYPDPEPGSEEDFYFSAGFFDGVPANEFERLTLDFFFNKVRDRDALLAYAKTVLTLPDKDLAYQGGVVVAMIELSRRVLTGE</sequence>